<accession>A0A401H3D0</accession>
<evidence type="ECO:0000313" key="2">
    <source>
        <dbReference type="EMBL" id="GBE88946.1"/>
    </source>
</evidence>
<proteinExistence type="predicted"/>
<organism evidence="2 3">
    <name type="scientific">Sparassis crispa</name>
    <dbReference type="NCBI Taxonomy" id="139825"/>
    <lineage>
        <taxon>Eukaryota</taxon>
        <taxon>Fungi</taxon>
        <taxon>Dikarya</taxon>
        <taxon>Basidiomycota</taxon>
        <taxon>Agaricomycotina</taxon>
        <taxon>Agaricomycetes</taxon>
        <taxon>Polyporales</taxon>
        <taxon>Sparassidaceae</taxon>
        <taxon>Sparassis</taxon>
    </lineage>
</organism>
<evidence type="ECO:0000256" key="1">
    <source>
        <dbReference type="SAM" id="MobiDB-lite"/>
    </source>
</evidence>
<dbReference type="InParanoid" id="A0A401H3D0"/>
<dbReference type="Proteomes" id="UP000287166">
    <property type="component" value="Unassembled WGS sequence"/>
</dbReference>
<feature type="compositionally biased region" description="Low complexity" evidence="1">
    <location>
        <begin position="63"/>
        <end position="78"/>
    </location>
</feature>
<comment type="caution">
    <text evidence="2">The sequence shown here is derived from an EMBL/GenBank/DDBJ whole genome shotgun (WGS) entry which is preliminary data.</text>
</comment>
<keyword evidence="3" id="KW-1185">Reference proteome</keyword>
<feature type="region of interest" description="Disordered" evidence="1">
    <location>
        <begin position="9"/>
        <end position="121"/>
    </location>
</feature>
<dbReference type="GeneID" id="38785863"/>
<dbReference type="AlphaFoldDB" id="A0A401H3D0"/>
<protein>
    <submittedName>
        <fullName evidence="2">Uncharacterized protein</fullName>
    </submittedName>
</protein>
<evidence type="ECO:0000313" key="3">
    <source>
        <dbReference type="Proteomes" id="UP000287166"/>
    </source>
</evidence>
<reference evidence="2 3" key="1">
    <citation type="journal article" date="2018" name="Sci. Rep.">
        <title>Genome sequence of the cauliflower mushroom Sparassis crispa (Hanabiratake) and its association with beneficial usage.</title>
        <authorList>
            <person name="Kiyama R."/>
            <person name="Furutani Y."/>
            <person name="Kawaguchi K."/>
            <person name="Nakanishi T."/>
        </authorList>
    </citation>
    <scope>NUCLEOTIDE SEQUENCE [LARGE SCALE GENOMIC DNA]</scope>
</reference>
<feature type="compositionally biased region" description="Low complexity" evidence="1">
    <location>
        <begin position="21"/>
        <end position="34"/>
    </location>
</feature>
<sequence length="121" mass="13119">MVHIFIDLHTHTAGPTQDNKAINAARPHPNANPACVGRTSVPSERALSPFTLRSSTDPSLSVRYKSGLSFRSSSRSPSQGIARPGSRSHRQPTRPLDPFFQDTPIANYDSDVPAREGLSPT</sequence>
<dbReference type="RefSeq" id="XP_027619859.1">
    <property type="nucleotide sequence ID" value="XM_027764058.1"/>
</dbReference>
<dbReference type="EMBL" id="BFAD01000014">
    <property type="protein sequence ID" value="GBE88946.1"/>
    <property type="molecule type" value="Genomic_DNA"/>
</dbReference>
<gene>
    <name evidence="2" type="ORF">SCP_1403540</name>
</gene>
<name>A0A401H3D0_9APHY</name>